<dbReference type="EMBL" id="JAVIIZ010000014">
    <property type="protein sequence ID" value="MDX8474624.1"/>
    <property type="molecule type" value="Genomic_DNA"/>
</dbReference>
<feature type="compositionally biased region" description="Basic and acidic residues" evidence="7">
    <location>
        <begin position="8"/>
        <end position="27"/>
    </location>
</feature>
<dbReference type="Gene3D" id="1.20.5.780">
    <property type="entry name" value="Single helix bin"/>
    <property type="match status" value="1"/>
</dbReference>
<dbReference type="InterPro" id="IPR014795">
    <property type="entry name" value="TacA_1-like"/>
</dbReference>
<accession>A0ABU4XM37</accession>
<keyword evidence="9" id="KW-1185">Reference proteome</keyword>
<evidence type="ECO:0000256" key="7">
    <source>
        <dbReference type="SAM" id="MobiDB-lite"/>
    </source>
</evidence>
<reference evidence="8 9" key="1">
    <citation type="submission" date="2023-08" db="EMBL/GenBank/DDBJ databases">
        <title>Implementing the SeqCode for naming new Mesorhizobium species isolated from Vachellia karroo root nodules.</title>
        <authorList>
            <person name="Van Lill M."/>
        </authorList>
    </citation>
    <scope>NUCLEOTIDE SEQUENCE [LARGE SCALE GENOMIC DNA]</scope>
    <source>
        <strain evidence="8 9">VK23A</strain>
    </source>
</reference>
<feature type="region of interest" description="Disordered" evidence="7">
    <location>
        <begin position="1"/>
        <end position="27"/>
    </location>
</feature>
<comment type="similarity">
    <text evidence="6">Belongs to the TacA antitoxin family.</text>
</comment>
<proteinExistence type="inferred from homology"/>
<keyword evidence="3" id="KW-0805">Transcription regulation</keyword>
<comment type="caution">
    <text evidence="8">The sequence shown here is derived from an EMBL/GenBank/DDBJ whole genome shotgun (WGS) entry which is preliminary data.</text>
</comment>
<name>A0ABU4XM37_9HYPH</name>
<evidence type="ECO:0000313" key="8">
    <source>
        <dbReference type="EMBL" id="MDX8474624.1"/>
    </source>
</evidence>
<dbReference type="RefSeq" id="WP_320317765.1">
    <property type="nucleotide sequence ID" value="NZ_JAVIIX010000013.1"/>
</dbReference>
<evidence type="ECO:0000256" key="5">
    <source>
        <dbReference type="ARBA" id="ARBA00023163"/>
    </source>
</evidence>
<sequence length="112" mass="12591">MPAGGAGKRGEREGSGSMRPCRDATRRDNVIQIRAPAGTKAMLTRAANLRGQKLSEFVLDSARKQAEETILDQRIFFLDADAHEQFLDLLDAPNKPSEELRARMTRKPVWKR</sequence>
<evidence type="ECO:0000313" key="9">
    <source>
        <dbReference type="Proteomes" id="UP001271780"/>
    </source>
</evidence>
<evidence type="ECO:0000256" key="3">
    <source>
        <dbReference type="ARBA" id="ARBA00023015"/>
    </source>
</evidence>
<evidence type="ECO:0000256" key="4">
    <source>
        <dbReference type="ARBA" id="ARBA00023125"/>
    </source>
</evidence>
<dbReference type="Pfam" id="PF08681">
    <property type="entry name" value="TacA1"/>
    <property type="match status" value="1"/>
</dbReference>
<keyword evidence="4" id="KW-0238">DNA-binding</keyword>
<keyword evidence="5" id="KW-0804">Transcription</keyword>
<dbReference type="SUPFAM" id="SSF47598">
    <property type="entry name" value="Ribbon-helix-helix"/>
    <property type="match status" value="1"/>
</dbReference>
<gene>
    <name evidence="8" type="ORF">RFM27_21295</name>
</gene>
<dbReference type="InterPro" id="IPR010985">
    <property type="entry name" value="Ribbon_hlx_hlx"/>
</dbReference>
<evidence type="ECO:0000256" key="2">
    <source>
        <dbReference type="ARBA" id="ARBA00022649"/>
    </source>
</evidence>
<dbReference type="PANTHER" id="PTHR35401">
    <property type="entry name" value="COPG FAMILY HELIX-TURN-HELIX PROTEIN-RELATED-RELATED"/>
    <property type="match status" value="1"/>
</dbReference>
<protein>
    <submittedName>
        <fullName evidence="8">DUF1778 domain-containing protein</fullName>
    </submittedName>
</protein>
<evidence type="ECO:0000256" key="6">
    <source>
        <dbReference type="ARBA" id="ARBA00049988"/>
    </source>
</evidence>
<organism evidence="8 9">
    <name type="scientific">Mesorhizobium dulcispinae</name>
    <dbReference type="NCBI Taxonomy" id="3072316"/>
    <lineage>
        <taxon>Bacteria</taxon>
        <taxon>Pseudomonadati</taxon>
        <taxon>Pseudomonadota</taxon>
        <taxon>Alphaproteobacteria</taxon>
        <taxon>Hyphomicrobiales</taxon>
        <taxon>Phyllobacteriaceae</taxon>
        <taxon>Mesorhizobium</taxon>
    </lineage>
</organism>
<evidence type="ECO:0000256" key="1">
    <source>
        <dbReference type="ARBA" id="ARBA00022491"/>
    </source>
</evidence>
<keyword evidence="2" id="KW-1277">Toxin-antitoxin system</keyword>
<dbReference type="Proteomes" id="UP001271780">
    <property type="component" value="Unassembled WGS sequence"/>
</dbReference>
<dbReference type="PANTHER" id="PTHR35401:SF1">
    <property type="entry name" value="CYTOPLASMIC PROTEIN"/>
    <property type="match status" value="1"/>
</dbReference>
<keyword evidence="1" id="KW-0678">Repressor</keyword>